<reference evidence="7 8" key="1">
    <citation type="submission" date="2020-07" db="EMBL/GenBank/DDBJ databases">
        <title>Thermogemmata thermophila gen. nov., sp. nov., a novel moderate thermophilic planctomycete from a Kamchatka hot spring.</title>
        <authorList>
            <person name="Elcheninov A.G."/>
            <person name="Podosokorskaya O.A."/>
            <person name="Kovaleva O.L."/>
            <person name="Novikov A."/>
            <person name="Bonch-Osmolovskaya E.A."/>
            <person name="Toshchakov S.V."/>
            <person name="Kublanov I.V."/>
        </authorList>
    </citation>
    <scope>NUCLEOTIDE SEQUENCE [LARGE SCALE GENOMIC DNA]</scope>
    <source>
        <strain evidence="7 8">2918</strain>
    </source>
</reference>
<comment type="caution">
    <text evidence="7">The sequence shown here is derived from an EMBL/GenBank/DDBJ whole genome shotgun (WGS) entry which is preliminary data.</text>
</comment>
<organism evidence="7 8">
    <name type="scientific">Thermogemmata fonticola</name>
    <dbReference type="NCBI Taxonomy" id="2755323"/>
    <lineage>
        <taxon>Bacteria</taxon>
        <taxon>Pseudomonadati</taxon>
        <taxon>Planctomycetota</taxon>
        <taxon>Planctomycetia</taxon>
        <taxon>Gemmatales</taxon>
        <taxon>Gemmataceae</taxon>
        <taxon>Thermogemmata</taxon>
    </lineage>
</organism>
<dbReference type="EMBL" id="JACEFB010000004">
    <property type="protein sequence ID" value="MBA2226156.1"/>
    <property type="molecule type" value="Genomic_DNA"/>
</dbReference>
<name>A0A7V8VDX4_9BACT</name>
<feature type="domain" description="Metallo-beta-lactamase" evidence="6">
    <location>
        <begin position="16"/>
        <end position="196"/>
    </location>
</feature>
<dbReference type="InterPro" id="IPR001279">
    <property type="entry name" value="Metallo-B-lactamas"/>
</dbReference>
<dbReference type="Pfam" id="PF00753">
    <property type="entry name" value="Lactamase_B"/>
    <property type="match status" value="1"/>
</dbReference>
<proteinExistence type="predicted"/>
<keyword evidence="2" id="KW-0479">Metal-binding</keyword>
<evidence type="ECO:0000256" key="5">
    <source>
        <dbReference type="SAM" id="MobiDB-lite"/>
    </source>
</evidence>
<dbReference type="SMART" id="SM00849">
    <property type="entry name" value="Lactamase_B"/>
    <property type="match status" value="1"/>
</dbReference>
<dbReference type="AlphaFoldDB" id="A0A7V8VDX4"/>
<keyword evidence="8" id="KW-1185">Reference proteome</keyword>
<dbReference type="PANTHER" id="PTHR46233">
    <property type="entry name" value="HYDROXYACYLGLUTATHIONE HYDROLASE GLOC"/>
    <property type="match status" value="1"/>
</dbReference>
<evidence type="ECO:0000313" key="7">
    <source>
        <dbReference type="EMBL" id="MBA2226156.1"/>
    </source>
</evidence>
<dbReference type="Gene3D" id="3.60.15.10">
    <property type="entry name" value="Ribonuclease Z/Hydroxyacylglutathione hydrolase-like"/>
    <property type="match status" value="1"/>
</dbReference>
<protein>
    <submittedName>
        <fullName evidence="7">MBL fold metallo-hydrolase</fullName>
    </submittedName>
</protein>
<gene>
    <name evidence="7" type="ORF">H0921_08280</name>
</gene>
<dbReference type="RefSeq" id="WP_194537578.1">
    <property type="nucleotide sequence ID" value="NZ_JACEFB010000004.1"/>
</dbReference>
<evidence type="ECO:0000259" key="6">
    <source>
        <dbReference type="SMART" id="SM00849"/>
    </source>
</evidence>
<evidence type="ECO:0000256" key="1">
    <source>
        <dbReference type="ARBA" id="ARBA00001947"/>
    </source>
</evidence>
<keyword evidence="3 7" id="KW-0378">Hydrolase</keyword>
<feature type="region of interest" description="Disordered" evidence="5">
    <location>
        <begin position="195"/>
        <end position="214"/>
    </location>
</feature>
<dbReference type="InterPro" id="IPR036866">
    <property type="entry name" value="RibonucZ/Hydroxyglut_hydro"/>
</dbReference>
<evidence type="ECO:0000256" key="4">
    <source>
        <dbReference type="ARBA" id="ARBA00022833"/>
    </source>
</evidence>
<dbReference type="Proteomes" id="UP000542342">
    <property type="component" value="Unassembled WGS sequence"/>
</dbReference>
<dbReference type="GO" id="GO:0016787">
    <property type="term" value="F:hydrolase activity"/>
    <property type="evidence" value="ECO:0007669"/>
    <property type="project" value="UniProtKB-KW"/>
</dbReference>
<dbReference type="CDD" id="cd06262">
    <property type="entry name" value="metallo-hydrolase-like_MBL-fold"/>
    <property type="match status" value="1"/>
</dbReference>
<evidence type="ECO:0000256" key="2">
    <source>
        <dbReference type="ARBA" id="ARBA00022723"/>
    </source>
</evidence>
<evidence type="ECO:0000256" key="3">
    <source>
        <dbReference type="ARBA" id="ARBA00022801"/>
    </source>
</evidence>
<dbReference type="GO" id="GO:0046872">
    <property type="term" value="F:metal ion binding"/>
    <property type="evidence" value="ECO:0007669"/>
    <property type="project" value="UniProtKB-KW"/>
</dbReference>
<dbReference type="InterPro" id="IPR051453">
    <property type="entry name" value="MBL_Glyoxalase_II"/>
</dbReference>
<dbReference type="SUPFAM" id="SSF56281">
    <property type="entry name" value="Metallo-hydrolase/oxidoreductase"/>
    <property type="match status" value="1"/>
</dbReference>
<comment type="cofactor">
    <cofactor evidence="1">
        <name>Zn(2+)</name>
        <dbReference type="ChEBI" id="CHEBI:29105"/>
    </cofactor>
</comment>
<dbReference type="PANTHER" id="PTHR46233:SF3">
    <property type="entry name" value="HYDROXYACYLGLUTATHIONE HYDROLASE GLOC"/>
    <property type="match status" value="1"/>
</dbReference>
<evidence type="ECO:0000313" key="8">
    <source>
        <dbReference type="Proteomes" id="UP000542342"/>
    </source>
</evidence>
<keyword evidence="4" id="KW-0862">Zinc</keyword>
<accession>A0A7V8VDX4</accession>
<sequence>MSVQIVTVESAPFAENSYVLWVEGSNAALVVDPGFEPDVILDVLADRELTLAAILCTHGHVDHIAGNAALKQRFPSAPLIIGRGDAPMLTDPMLNLSGLFGFDIVSPPADRTVSDGEQLNLAGMSWDVREIPGHSPGHVVYILREPKPSLVLGGDVLFRGSIGRTDFPGGDFATLTAGIRRVLWPLPPDTVVYPGHGPATTIGHERRTNPFLQD</sequence>